<gene>
    <name evidence="5" type="primary">LOC107010839</name>
</gene>
<dbReference type="RefSeq" id="XP_027770017.1">
    <property type="nucleotide sequence ID" value="XM_027914216.1"/>
</dbReference>
<dbReference type="Pfam" id="PF02458">
    <property type="entry name" value="Transferase"/>
    <property type="match status" value="1"/>
</dbReference>
<organism evidence="4 5">
    <name type="scientific">Solanum pennellii</name>
    <name type="common">Tomato</name>
    <name type="synonym">Lycopersicon pennellii</name>
    <dbReference type="NCBI Taxonomy" id="28526"/>
    <lineage>
        <taxon>Eukaryota</taxon>
        <taxon>Viridiplantae</taxon>
        <taxon>Streptophyta</taxon>
        <taxon>Embryophyta</taxon>
        <taxon>Tracheophyta</taxon>
        <taxon>Spermatophyta</taxon>
        <taxon>Magnoliopsida</taxon>
        <taxon>eudicotyledons</taxon>
        <taxon>Gunneridae</taxon>
        <taxon>Pentapetalae</taxon>
        <taxon>asterids</taxon>
        <taxon>lamiids</taxon>
        <taxon>Solanales</taxon>
        <taxon>Solanaceae</taxon>
        <taxon>Solanoideae</taxon>
        <taxon>Solaneae</taxon>
        <taxon>Solanum</taxon>
        <taxon>Solanum subgen. Lycopersicon</taxon>
    </lineage>
</organism>
<name>A0ABM1V2P9_SOLPN</name>
<dbReference type="Proteomes" id="UP000694930">
    <property type="component" value="Chromosome 2"/>
</dbReference>
<protein>
    <submittedName>
        <fullName evidence="5">Acylsugar acyltransferase 3-like</fullName>
    </submittedName>
</protein>
<dbReference type="GeneID" id="107010839"/>
<keyword evidence="3" id="KW-0012">Acyltransferase</keyword>
<evidence type="ECO:0000313" key="4">
    <source>
        <dbReference type="Proteomes" id="UP000694930"/>
    </source>
</evidence>
<evidence type="ECO:0000256" key="2">
    <source>
        <dbReference type="ARBA" id="ARBA00022679"/>
    </source>
</evidence>
<dbReference type="PANTHER" id="PTHR31623">
    <property type="entry name" value="F21J9.9"/>
    <property type="match status" value="1"/>
</dbReference>
<accession>A0ABM1V2P9</accession>
<reference evidence="4" key="1">
    <citation type="journal article" date="2014" name="Nat. Genet.">
        <title>The genome of the stress-tolerant wild tomato species Solanum pennellii.</title>
        <authorList>
            <person name="Bolger A."/>
            <person name="Scossa F."/>
            <person name="Bolger M.E."/>
            <person name="Lanz C."/>
            <person name="Maumus F."/>
            <person name="Tohge T."/>
            <person name="Quesneville H."/>
            <person name="Alseekh S."/>
            <person name="Sorensen I."/>
            <person name="Lichtenstein G."/>
            <person name="Fich E.A."/>
            <person name="Conte M."/>
            <person name="Keller H."/>
            <person name="Schneeberger K."/>
            <person name="Schwacke R."/>
            <person name="Ofner I."/>
            <person name="Vrebalov J."/>
            <person name="Xu Y."/>
            <person name="Osorio S."/>
            <person name="Aflitos S.A."/>
            <person name="Schijlen E."/>
            <person name="Jimenez-Gomez J.M."/>
            <person name="Ryngajllo M."/>
            <person name="Kimura S."/>
            <person name="Kumar R."/>
            <person name="Koenig D."/>
            <person name="Headland L.R."/>
            <person name="Maloof J.N."/>
            <person name="Sinha N."/>
            <person name="van Ham R.C."/>
            <person name="Lankhorst R.K."/>
            <person name="Mao L."/>
            <person name="Vogel A."/>
            <person name="Arsova B."/>
            <person name="Panstruga R."/>
            <person name="Fei Z."/>
            <person name="Rose J.K."/>
            <person name="Zamir D."/>
            <person name="Carrari F."/>
            <person name="Giovannoni J.J."/>
            <person name="Weigel D."/>
            <person name="Usadel B."/>
            <person name="Fernie A.R."/>
        </authorList>
    </citation>
    <scope>NUCLEOTIDE SEQUENCE [LARGE SCALE GENOMIC DNA]</scope>
    <source>
        <strain evidence="4">cv. LA0716</strain>
    </source>
</reference>
<evidence type="ECO:0000313" key="5">
    <source>
        <dbReference type="RefSeq" id="XP_027770017.1"/>
    </source>
</evidence>
<evidence type="ECO:0000256" key="3">
    <source>
        <dbReference type="ARBA" id="ARBA00023315"/>
    </source>
</evidence>
<comment type="similarity">
    <text evidence="1">Belongs to the plant acyltransferase family.</text>
</comment>
<dbReference type="PANTHER" id="PTHR31623:SF127">
    <property type="entry name" value="ANTHOCYANIN ACYLTRANSFERASE"/>
    <property type="match status" value="1"/>
</dbReference>
<dbReference type="Gene3D" id="3.30.559.10">
    <property type="entry name" value="Chloramphenicol acetyltransferase-like domain"/>
    <property type="match status" value="1"/>
</dbReference>
<evidence type="ECO:0000256" key="1">
    <source>
        <dbReference type="ARBA" id="ARBA00009861"/>
    </source>
</evidence>
<reference evidence="5" key="2">
    <citation type="submission" date="2025-08" db="UniProtKB">
        <authorList>
            <consortium name="RefSeq"/>
        </authorList>
    </citation>
    <scope>IDENTIFICATION</scope>
</reference>
<sequence length="216" mass="24816">TPCLPTPCHLQYYKLSFFDQISVKEHVPIVLFYANNKFINNFTIDERIEQSLSKVLTHVYPAAGRYDKDECSILCLDQGISYTKAKVNCKLNNFLEKAHKDLSLAALFWPHENKYINKSNLMVSPIVTAQVTEFECGGLAVSLSSSHPAMDGFSNIKFLFEWAKVCKMETPIENINFLRFNLGNVFPTRDISRLFKSTYDPVIEKDIVIRRFSVTR</sequence>
<dbReference type="InterPro" id="IPR023213">
    <property type="entry name" value="CAT-like_dom_sf"/>
</dbReference>
<feature type="non-terminal residue" evidence="5">
    <location>
        <position position="1"/>
    </location>
</feature>
<keyword evidence="2" id="KW-0808">Transferase</keyword>
<proteinExistence type="inferred from homology"/>
<keyword evidence="4" id="KW-1185">Reference proteome</keyword>